<dbReference type="OrthoDB" id="4206346at2759"/>
<evidence type="ECO:0000313" key="2">
    <source>
        <dbReference type="Proteomes" id="UP000242791"/>
    </source>
</evidence>
<evidence type="ECO:0000313" key="1">
    <source>
        <dbReference type="EMBL" id="OJD22777.1"/>
    </source>
</evidence>
<name>A0A1J9Q2I7_9EURO</name>
<reference evidence="1 2" key="1">
    <citation type="submission" date="2015-08" db="EMBL/GenBank/DDBJ databases">
        <title>Emmonsia species relationships and genome sequence.</title>
        <authorList>
            <person name="Cuomo C.A."/>
            <person name="Schwartz I.S."/>
            <person name="Kenyon C."/>
            <person name="De Hoog G.S."/>
            <person name="Govender N.P."/>
            <person name="Botha A."/>
            <person name="Moreno L."/>
            <person name="De Vries M."/>
            <person name="Munoz J.F."/>
            <person name="Stielow J.B."/>
        </authorList>
    </citation>
    <scope>NUCLEOTIDE SEQUENCE [LARGE SCALE GENOMIC DNA]</scope>
    <source>
        <strain evidence="1 2">EI222</strain>
    </source>
</reference>
<proteinExistence type="predicted"/>
<evidence type="ECO:0008006" key="3">
    <source>
        <dbReference type="Google" id="ProtNLM"/>
    </source>
</evidence>
<protein>
    <recommendedName>
        <fullName evidence="3">BTB domain-containing protein</fullName>
    </recommendedName>
</protein>
<organism evidence="1 2">
    <name type="scientific">Blastomyces percursus</name>
    <dbReference type="NCBI Taxonomy" id="1658174"/>
    <lineage>
        <taxon>Eukaryota</taxon>
        <taxon>Fungi</taxon>
        <taxon>Dikarya</taxon>
        <taxon>Ascomycota</taxon>
        <taxon>Pezizomycotina</taxon>
        <taxon>Eurotiomycetes</taxon>
        <taxon>Eurotiomycetidae</taxon>
        <taxon>Onygenales</taxon>
        <taxon>Ajellomycetaceae</taxon>
        <taxon>Blastomyces</taxon>
    </lineage>
</organism>
<dbReference type="InterPro" id="IPR011333">
    <property type="entry name" value="SKP1/BTB/POZ_sf"/>
</dbReference>
<accession>A0A1J9Q2I7</accession>
<dbReference type="Proteomes" id="UP000242791">
    <property type="component" value="Unassembled WGS sequence"/>
</dbReference>
<dbReference type="Gene3D" id="3.30.710.10">
    <property type="entry name" value="Potassium Channel Kv1.1, Chain A"/>
    <property type="match status" value="1"/>
</dbReference>
<sequence>MDDQAKQLMSDQRCPMIEYNQPLSSPYVSPVVTITIGHKNYVIPGDYLRKYPQWHSNLTWNPHIKLPDVDEDIGHTLVHFLYTGTYETLGSAPDPRISSAAGEYRRSTLVYQVARTYGLPELEALAKKYMEHFGGSVSIFDILRAAKGVFSKLPDDEVWLPRYIKTKLQRAFVSDETTCVTSFTANLERNKFFTGL</sequence>
<keyword evidence="2" id="KW-1185">Reference proteome</keyword>
<dbReference type="EMBL" id="LGTZ01000963">
    <property type="protein sequence ID" value="OJD22777.1"/>
    <property type="molecule type" value="Genomic_DNA"/>
</dbReference>
<dbReference type="STRING" id="1658174.A0A1J9Q2I7"/>
<dbReference type="PANTHER" id="PTHR37538">
    <property type="entry name" value="BTB DOMAIN-CONTAINING PROTEIN"/>
    <property type="match status" value="1"/>
</dbReference>
<dbReference type="PANTHER" id="PTHR37538:SF1">
    <property type="entry name" value="BTB DOMAIN-CONTAINING PROTEIN"/>
    <property type="match status" value="1"/>
</dbReference>
<comment type="caution">
    <text evidence="1">The sequence shown here is derived from an EMBL/GenBank/DDBJ whole genome shotgun (WGS) entry which is preliminary data.</text>
</comment>
<dbReference type="VEuPathDB" id="FungiDB:ACJ73_05871"/>
<gene>
    <name evidence="1" type="ORF">ACJ73_05871</name>
</gene>
<dbReference type="AlphaFoldDB" id="A0A1J9Q2I7"/>